<reference evidence="2 3" key="1">
    <citation type="submission" date="2018-03" db="EMBL/GenBank/DDBJ databases">
        <title>Neisseria weixii sp. nov., isolated from the intestinal contents of Tibetan Plateau pika (Ochotona curzoniae) in Yushu, Qinghai Province, China.</title>
        <authorList>
            <person name="Gui Z."/>
        </authorList>
    </citation>
    <scope>NUCLEOTIDE SEQUENCE [LARGE SCALE GENOMIC DNA]</scope>
    <source>
        <strain evidence="2 3">ATCC 51483</strain>
    </source>
</reference>
<dbReference type="Proteomes" id="UP000241868">
    <property type="component" value="Unassembled WGS sequence"/>
</dbReference>
<evidence type="ECO:0000313" key="3">
    <source>
        <dbReference type="Proteomes" id="UP000241868"/>
    </source>
</evidence>
<dbReference type="AlphaFoldDB" id="A0A2P7TXN8"/>
<organism evidence="2 3">
    <name type="scientific">Neisseria iguanae</name>
    <dbReference type="NCBI Taxonomy" id="90242"/>
    <lineage>
        <taxon>Bacteria</taxon>
        <taxon>Pseudomonadati</taxon>
        <taxon>Pseudomonadota</taxon>
        <taxon>Betaproteobacteria</taxon>
        <taxon>Neisseriales</taxon>
        <taxon>Neisseriaceae</taxon>
        <taxon>Neisseria</taxon>
    </lineage>
</organism>
<evidence type="ECO:0000313" key="2">
    <source>
        <dbReference type="EMBL" id="PSJ79504.1"/>
    </source>
</evidence>
<feature type="chain" id="PRO_5015173767" evidence="1">
    <location>
        <begin position="16"/>
        <end position="63"/>
    </location>
</feature>
<gene>
    <name evidence="2" type="ORF">C7N83_11785</name>
</gene>
<evidence type="ECO:0000256" key="1">
    <source>
        <dbReference type="SAM" id="SignalP"/>
    </source>
</evidence>
<sequence length="63" mass="6979">MLFLFVFALTLLVYAADTQGCIVFWQHHGQAEMVTVTKNTAENASAEEAKTELEAFCQVQGLL</sequence>
<name>A0A2P7TXN8_9NEIS</name>
<feature type="signal peptide" evidence="1">
    <location>
        <begin position="1"/>
        <end position="15"/>
    </location>
</feature>
<protein>
    <submittedName>
        <fullName evidence="2">Uncharacterized protein</fullName>
    </submittedName>
</protein>
<keyword evidence="1" id="KW-0732">Signal</keyword>
<accession>A0A2P7TXN8</accession>
<keyword evidence="3" id="KW-1185">Reference proteome</keyword>
<comment type="caution">
    <text evidence="2">The sequence shown here is derived from an EMBL/GenBank/DDBJ whole genome shotgun (WGS) entry which is preliminary data.</text>
</comment>
<proteinExistence type="predicted"/>
<dbReference type="EMBL" id="PXYY01000101">
    <property type="protein sequence ID" value="PSJ79504.1"/>
    <property type="molecule type" value="Genomic_DNA"/>
</dbReference>